<proteinExistence type="inferred from homology"/>
<reference evidence="11" key="1">
    <citation type="submission" date="2023-07" db="EMBL/GenBank/DDBJ databases">
        <title>30 novel species of actinomycetes from the DSMZ collection.</title>
        <authorList>
            <person name="Nouioui I."/>
        </authorList>
    </citation>
    <scope>NUCLEOTIDE SEQUENCE [LARGE SCALE GENOMIC DNA]</scope>
    <source>
        <strain evidence="11">DSM 44915</strain>
    </source>
</reference>
<protein>
    <submittedName>
        <fullName evidence="10">ABC transporter permease</fullName>
    </submittedName>
</protein>
<dbReference type="PANTHER" id="PTHR42929:SF5">
    <property type="entry name" value="ABC TRANSPORTER PERMEASE PROTEIN"/>
    <property type="match status" value="1"/>
</dbReference>
<keyword evidence="11" id="KW-1185">Reference proteome</keyword>
<keyword evidence="3 8" id="KW-0813">Transport</keyword>
<name>A0ABU2K1C9_9ACTN</name>
<evidence type="ECO:0000256" key="7">
    <source>
        <dbReference type="ARBA" id="ARBA00023136"/>
    </source>
</evidence>
<evidence type="ECO:0000256" key="1">
    <source>
        <dbReference type="ARBA" id="ARBA00004651"/>
    </source>
</evidence>
<dbReference type="EMBL" id="JAVREO010000200">
    <property type="protein sequence ID" value="MDT0271060.1"/>
    <property type="molecule type" value="Genomic_DNA"/>
</dbReference>
<evidence type="ECO:0000256" key="6">
    <source>
        <dbReference type="ARBA" id="ARBA00022989"/>
    </source>
</evidence>
<comment type="similarity">
    <text evidence="2">Belongs to the binding-protein-dependent transport system permease family. CysTW subfamily.</text>
</comment>
<evidence type="ECO:0000256" key="2">
    <source>
        <dbReference type="ARBA" id="ARBA00007069"/>
    </source>
</evidence>
<evidence type="ECO:0000256" key="3">
    <source>
        <dbReference type="ARBA" id="ARBA00022448"/>
    </source>
</evidence>
<feature type="domain" description="ABC transmembrane type-1" evidence="9">
    <location>
        <begin position="1"/>
        <end position="148"/>
    </location>
</feature>
<feature type="non-terminal residue" evidence="10">
    <location>
        <position position="148"/>
    </location>
</feature>
<dbReference type="CDD" id="cd06261">
    <property type="entry name" value="TM_PBP2"/>
    <property type="match status" value="1"/>
</dbReference>
<feature type="non-terminal residue" evidence="10">
    <location>
        <position position="1"/>
    </location>
</feature>
<organism evidence="10 11">
    <name type="scientific">Streptomyces chisholmiae</name>
    <dbReference type="NCBI Taxonomy" id="3075540"/>
    <lineage>
        <taxon>Bacteria</taxon>
        <taxon>Bacillati</taxon>
        <taxon>Actinomycetota</taxon>
        <taxon>Actinomycetes</taxon>
        <taxon>Kitasatosporales</taxon>
        <taxon>Streptomycetaceae</taxon>
        <taxon>Streptomyces</taxon>
    </lineage>
</organism>
<accession>A0ABU2K1C9</accession>
<dbReference type="InterPro" id="IPR000515">
    <property type="entry name" value="MetI-like"/>
</dbReference>
<dbReference type="InterPro" id="IPR035906">
    <property type="entry name" value="MetI-like_sf"/>
</dbReference>
<evidence type="ECO:0000259" key="9">
    <source>
        <dbReference type="PROSITE" id="PS50928"/>
    </source>
</evidence>
<keyword evidence="4" id="KW-1003">Cell membrane</keyword>
<feature type="transmembrane region" description="Helical" evidence="8">
    <location>
        <begin position="71"/>
        <end position="97"/>
    </location>
</feature>
<evidence type="ECO:0000256" key="4">
    <source>
        <dbReference type="ARBA" id="ARBA00022475"/>
    </source>
</evidence>
<comment type="subcellular location">
    <subcellularLocation>
        <location evidence="1 8">Cell membrane</location>
        <topology evidence="1 8">Multi-pass membrane protein</topology>
    </subcellularLocation>
</comment>
<dbReference type="Pfam" id="PF00528">
    <property type="entry name" value="BPD_transp_1"/>
    <property type="match status" value="1"/>
</dbReference>
<dbReference type="PROSITE" id="PS50928">
    <property type="entry name" value="ABC_TM1"/>
    <property type="match status" value="1"/>
</dbReference>
<evidence type="ECO:0000256" key="5">
    <source>
        <dbReference type="ARBA" id="ARBA00022692"/>
    </source>
</evidence>
<gene>
    <name evidence="10" type="ORF">RM844_32805</name>
</gene>
<feature type="transmembrane region" description="Helical" evidence="8">
    <location>
        <begin position="25"/>
        <end position="50"/>
    </location>
</feature>
<feature type="transmembrane region" description="Helical" evidence="8">
    <location>
        <begin position="124"/>
        <end position="147"/>
    </location>
</feature>
<dbReference type="Gene3D" id="1.10.3720.10">
    <property type="entry name" value="MetI-like"/>
    <property type="match status" value="1"/>
</dbReference>
<dbReference type="PANTHER" id="PTHR42929">
    <property type="entry name" value="INNER MEMBRANE ABC TRANSPORTER PERMEASE PROTEIN YDCU-RELATED-RELATED"/>
    <property type="match status" value="1"/>
</dbReference>
<evidence type="ECO:0000313" key="10">
    <source>
        <dbReference type="EMBL" id="MDT0271060.1"/>
    </source>
</evidence>
<evidence type="ECO:0000256" key="8">
    <source>
        <dbReference type="RuleBase" id="RU363032"/>
    </source>
</evidence>
<keyword evidence="5 8" id="KW-0812">Transmembrane</keyword>
<dbReference type="RefSeq" id="WP_311671080.1">
    <property type="nucleotide sequence ID" value="NZ_JAVREO010000200.1"/>
</dbReference>
<dbReference type="SUPFAM" id="SSF161098">
    <property type="entry name" value="MetI-like"/>
    <property type="match status" value="1"/>
</dbReference>
<dbReference type="Proteomes" id="UP001183410">
    <property type="component" value="Unassembled WGS sequence"/>
</dbReference>
<sequence>VTVICILLGYPLAYCLSQVPQRWAGILMLGVLVPFWTSLLVRTYAWLVLLQRRGIVNTALVDSGLIHQPVPLVNNLTGTIIGMVHVMVPFLVLPLYASMRSIDGTYVRAAANLGASPTKAFWQIYFPLSLPGLIAGTILTFILCLGFY</sequence>
<keyword evidence="6 8" id="KW-1133">Transmembrane helix</keyword>
<evidence type="ECO:0000313" key="11">
    <source>
        <dbReference type="Proteomes" id="UP001183410"/>
    </source>
</evidence>
<comment type="caution">
    <text evidence="10">The sequence shown here is derived from an EMBL/GenBank/DDBJ whole genome shotgun (WGS) entry which is preliminary data.</text>
</comment>
<keyword evidence="7 8" id="KW-0472">Membrane</keyword>